<feature type="transmembrane region" description="Helical" evidence="1">
    <location>
        <begin position="39"/>
        <end position="60"/>
    </location>
</feature>
<proteinExistence type="predicted"/>
<evidence type="ECO:0000313" key="2">
    <source>
        <dbReference type="EMBL" id="KGN32334.1"/>
    </source>
</evidence>
<gene>
    <name evidence="2" type="ORF">N802_18390</name>
</gene>
<comment type="caution">
    <text evidence="2">The sequence shown here is derived from an EMBL/GenBank/DDBJ whole genome shotgun (WGS) entry which is preliminary data.</text>
</comment>
<dbReference type="STRING" id="1385520.N802_18390"/>
<dbReference type="RefSeq" id="WP_035916061.1">
    <property type="nucleotide sequence ID" value="NZ_AVPJ01000007.1"/>
</dbReference>
<dbReference type="AlphaFoldDB" id="A0A0A0J6C3"/>
<dbReference type="Proteomes" id="UP000030002">
    <property type="component" value="Unassembled WGS sequence"/>
</dbReference>
<feature type="transmembrane region" description="Helical" evidence="1">
    <location>
        <begin position="72"/>
        <end position="98"/>
    </location>
</feature>
<feature type="transmembrane region" description="Helical" evidence="1">
    <location>
        <begin position="6"/>
        <end position="27"/>
    </location>
</feature>
<name>A0A0A0J6C3_9MICO</name>
<keyword evidence="3" id="KW-1185">Reference proteome</keyword>
<protein>
    <submittedName>
        <fullName evidence="2">Uncharacterized protein</fullName>
    </submittedName>
</protein>
<accession>A0A0A0J6C3</accession>
<dbReference type="EMBL" id="AVPJ01000007">
    <property type="protein sequence ID" value="KGN32334.1"/>
    <property type="molecule type" value="Genomic_DNA"/>
</dbReference>
<evidence type="ECO:0000313" key="3">
    <source>
        <dbReference type="Proteomes" id="UP000030002"/>
    </source>
</evidence>
<keyword evidence="1" id="KW-1133">Transmembrane helix</keyword>
<evidence type="ECO:0000256" key="1">
    <source>
        <dbReference type="SAM" id="Phobius"/>
    </source>
</evidence>
<keyword evidence="1" id="KW-0472">Membrane</keyword>
<sequence length="122" mass="12648">MTPQIFGIVSTLLSLASLATFAGLAFMLRRGSFARRGQLGAAGFGVIALGMVAQWLINIATPWIPGFGEGLLSAMIVITSVLGAATQLTGLGLIAFALTRPHAERSAETSGADELPVVGRRH</sequence>
<organism evidence="2 3">
    <name type="scientific">Knoellia sinensis KCTC 19936</name>
    <dbReference type="NCBI Taxonomy" id="1385520"/>
    <lineage>
        <taxon>Bacteria</taxon>
        <taxon>Bacillati</taxon>
        <taxon>Actinomycetota</taxon>
        <taxon>Actinomycetes</taxon>
        <taxon>Micrococcales</taxon>
        <taxon>Intrasporangiaceae</taxon>
        <taxon>Knoellia</taxon>
    </lineage>
</organism>
<keyword evidence="1" id="KW-0812">Transmembrane</keyword>
<reference evidence="2 3" key="1">
    <citation type="submission" date="2013-08" db="EMBL/GenBank/DDBJ databases">
        <title>The genome sequence of Knoellia sinensis.</title>
        <authorList>
            <person name="Zhu W."/>
            <person name="Wang G."/>
        </authorList>
    </citation>
    <scope>NUCLEOTIDE SEQUENCE [LARGE SCALE GENOMIC DNA]</scope>
    <source>
        <strain evidence="2 3">KCTC 19936</strain>
    </source>
</reference>